<accession>A0ABY6U872</accession>
<organism evidence="3 4">
    <name type="scientific">Bionectria ochroleuca</name>
    <name type="common">Gliocladium roseum</name>
    <dbReference type="NCBI Taxonomy" id="29856"/>
    <lineage>
        <taxon>Eukaryota</taxon>
        <taxon>Fungi</taxon>
        <taxon>Dikarya</taxon>
        <taxon>Ascomycota</taxon>
        <taxon>Pezizomycotina</taxon>
        <taxon>Sordariomycetes</taxon>
        <taxon>Hypocreomycetidae</taxon>
        <taxon>Hypocreales</taxon>
        <taxon>Bionectriaceae</taxon>
        <taxon>Clonostachys</taxon>
    </lineage>
</organism>
<dbReference type="InterPro" id="IPR009081">
    <property type="entry name" value="PP-bd_ACP"/>
</dbReference>
<dbReference type="InterPro" id="IPR001242">
    <property type="entry name" value="Condensation_dom"/>
</dbReference>
<dbReference type="PROSITE" id="PS50075">
    <property type="entry name" value="CARRIER"/>
    <property type="match status" value="1"/>
</dbReference>
<reference evidence="3 4" key="1">
    <citation type="submission" date="2019-06" db="EMBL/GenBank/DDBJ databases">
        <authorList>
            <person name="Broberg M."/>
        </authorList>
    </citation>
    <scope>NUCLEOTIDE SEQUENCE [LARGE SCALE GENOMIC DNA]</scope>
</reference>
<dbReference type="Pfam" id="PF00668">
    <property type="entry name" value="Condensation"/>
    <property type="match status" value="1"/>
</dbReference>
<evidence type="ECO:0000313" key="4">
    <source>
        <dbReference type="Proteomes" id="UP000766486"/>
    </source>
</evidence>
<evidence type="ECO:0000259" key="2">
    <source>
        <dbReference type="PROSITE" id="PS50075"/>
    </source>
</evidence>
<dbReference type="SUPFAM" id="SSF47336">
    <property type="entry name" value="ACP-like"/>
    <property type="match status" value="1"/>
</dbReference>
<dbReference type="PANTHER" id="PTHR45527">
    <property type="entry name" value="NONRIBOSOMAL PEPTIDE SYNTHETASE"/>
    <property type="match status" value="1"/>
</dbReference>
<dbReference type="EMBL" id="CABFNS010000744">
    <property type="protein sequence ID" value="VUC26260.1"/>
    <property type="molecule type" value="Genomic_DNA"/>
</dbReference>
<evidence type="ECO:0000313" key="3">
    <source>
        <dbReference type="EMBL" id="VUC26260.1"/>
    </source>
</evidence>
<proteinExistence type="predicted"/>
<dbReference type="PANTHER" id="PTHR45527:SF1">
    <property type="entry name" value="FATTY ACID SYNTHASE"/>
    <property type="match status" value="1"/>
</dbReference>
<dbReference type="SUPFAM" id="SSF52777">
    <property type="entry name" value="CoA-dependent acyltransferases"/>
    <property type="match status" value="2"/>
</dbReference>
<dbReference type="InterPro" id="IPR036736">
    <property type="entry name" value="ACP-like_sf"/>
</dbReference>
<name>A0ABY6U872_BIOOC</name>
<dbReference type="Gene3D" id="1.10.1200.10">
    <property type="entry name" value="ACP-like"/>
    <property type="match status" value="1"/>
</dbReference>
<sequence length="557" mass="61930">MIPTFYVPVVEIPIGGTGKADRRRLRDIVAGMTLEQLADINPVRPRGPFQEPLTDTELRLQRLWATILGIEAHTISTLDSFFQVGGDSVDAMRLVAAGREEGLSFSVADIFEHPELHDMASQISDADIIYEAPKPWHPSTSLNGLSPSILALYPNLDIAMVQRTTNFQTQCIQAASSTPMGQTYHFFLDFVDVQAERLEVACHRLWDAFDILRTVFVQIDNQYLQVICGELELDVSIHTVKSTMQGSQEWCSEDDNVLEFGESYVRMAIFQSLDGATRLAMRLCHAQYDGLMLQQIVRFLEADLNDTSTPITTSFSEFIQHIEDNREASCRYWGELLNGSTIAKLDYDPIRSTETATIINKMMIEAPRSDVTAANTFISVCALTISDLLGCRDLTVGLLVSGRAMIPQHMNIAGPCVNVIPLRVNLDNCPEFSDLSWAVQKQRIAGLAFEASQLGDIVTEPTAQVSMSNLGFILEFQNIEEHPEITVHGSSSKLEVFEQGAAYDLPSISIVARPVGLKWEVTFTASSRFYHRDSIQRLANFPTVLSIRGEIAKPGNC</sequence>
<comment type="caution">
    <text evidence="3">The sequence shown here is derived from an EMBL/GenBank/DDBJ whole genome shotgun (WGS) entry which is preliminary data.</text>
</comment>
<dbReference type="Gene3D" id="3.30.559.10">
    <property type="entry name" value="Chloramphenicol acetyltransferase-like domain"/>
    <property type="match status" value="1"/>
</dbReference>
<dbReference type="Gene3D" id="3.30.559.30">
    <property type="entry name" value="Nonribosomal peptide synthetase, condensation domain"/>
    <property type="match status" value="1"/>
</dbReference>
<dbReference type="Proteomes" id="UP000766486">
    <property type="component" value="Unassembled WGS sequence"/>
</dbReference>
<dbReference type="InterPro" id="IPR023213">
    <property type="entry name" value="CAT-like_dom_sf"/>
</dbReference>
<gene>
    <name evidence="3" type="ORF">CLO192961_LOCUS184491</name>
</gene>
<dbReference type="Pfam" id="PF00550">
    <property type="entry name" value="PP-binding"/>
    <property type="match status" value="1"/>
</dbReference>
<keyword evidence="1" id="KW-0436">Ligase</keyword>
<feature type="domain" description="Carrier" evidence="2">
    <location>
        <begin position="51"/>
        <end position="127"/>
    </location>
</feature>
<keyword evidence="4" id="KW-1185">Reference proteome</keyword>
<protein>
    <recommendedName>
        <fullName evidence="2">Carrier domain-containing protein</fullName>
    </recommendedName>
</protein>
<evidence type="ECO:0000256" key="1">
    <source>
        <dbReference type="ARBA" id="ARBA00022598"/>
    </source>
</evidence>